<feature type="domain" description="Protein kinase" evidence="1">
    <location>
        <begin position="60"/>
        <end position="317"/>
    </location>
</feature>
<dbReference type="STRING" id="44941.A0A397UYA7"/>
<dbReference type="GO" id="GO:0005524">
    <property type="term" value="F:ATP binding"/>
    <property type="evidence" value="ECO:0007669"/>
    <property type="project" value="InterPro"/>
</dbReference>
<keyword evidence="2" id="KW-0418">Kinase</keyword>
<reference evidence="2 3" key="1">
    <citation type="submission" date="2018-06" db="EMBL/GenBank/DDBJ databases">
        <title>Comparative genomics reveals the genomic features of Rhizophagus irregularis, R. cerebriforme, R. diaphanum and Gigaspora rosea, and their symbiotic lifestyle signature.</title>
        <authorList>
            <person name="Morin E."/>
            <person name="San Clemente H."/>
            <person name="Chen E.C.H."/>
            <person name="De La Providencia I."/>
            <person name="Hainaut M."/>
            <person name="Kuo A."/>
            <person name="Kohler A."/>
            <person name="Murat C."/>
            <person name="Tang N."/>
            <person name="Roy S."/>
            <person name="Loubradou J."/>
            <person name="Henrissat B."/>
            <person name="Grigoriev I.V."/>
            <person name="Corradi N."/>
            <person name="Roux C."/>
            <person name="Martin F.M."/>
        </authorList>
    </citation>
    <scope>NUCLEOTIDE SEQUENCE [LARGE SCALE GENOMIC DNA]</scope>
    <source>
        <strain evidence="2 3">DAOM 194757</strain>
    </source>
</reference>
<protein>
    <submittedName>
        <fullName evidence="2">Kinase-like domain-containing protein</fullName>
    </submittedName>
</protein>
<dbReference type="InterPro" id="IPR001245">
    <property type="entry name" value="Ser-Thr/Tyr_kinase_cat_dom"/>
</dbReference>
<evidence type="ECO:0000313" key="3">
    <source>
        <dbReference type="Proteomes" id="UP000266673"/>
    </source>
</evidence>
<dbReference type="EMBL" id="QKWP01000896">
    <property type="protein sequence ID" value="RIB13729.1"/>
    <property type="molecule type" value="Genomic_DNA"/>
</dbReference>
<accession>A0A397UYA7</accession>
<organism evidence="2 3">
    <name type="scientific">Gigaspora rosea</name>
    <dbReference type="NCBI Taxonomy" id="44941"/>
    <lineage>
        <taxon>Eukaryota</taxon>
        <taxon>Fungi</taxon>
        <taxon>Fungi incertae sedis</taxon>
        <taxon>Mucoromycota</taxon>
        <taxon>Glomeromycotina</taxon>
        <taxon>Glomeromycetes</taxon>
        <taxon>Diversisporales</taxon>
        <taxon>Gigasporaceae</taxon>
        <taxon>Gigaspora</taxon>
    </lineage>
</organism>
<dbReference type="Proteomes" id="UP000266673">
    <property type="component" value="Unassembled WGS sequence"/>
</dbReference>
<name>A0A397UYA7_9GLOM</name>
<feature type="non-terminal residue" evidence="2">
    <location>
        <position position="317"/>
    </location>
</feature>
<proteinExistence type="predicted"/>
<dbReference type="SUPFAM" id="SSF56112">
    <property type="entry name" value="Protein kinase-like (PK-like)"/>
    <property type="match status" value="1"/>
</dbReference>
<dbReference type="OrthoDB" id="6718656at2759"/>
<dbReference type="PANTHER" id="PTHR44329">
    <property type="entry name" value="SERINE/THREONINE-PROTEIN KINASE TNNI3K-RELATED"/>
    <property type="match status" value="1"/>
</dbReference>
<dbReference type="InterPro" id="IPR011009">
    <property type="entry name" value="Kinase-like_dom_sf"/>
</dbReference>
<dbReference type="AlphaFoldDB" id="A0A397UYA7"/>
<dbReference type="InterPro" id="IPR000719">
    <property type="entry name" value="Prot_kinase_dom"/>
</dbReference>
<dbReference type="PROSITE" id="PS50011">
    <property type="entry name" value="PROTEIN_KINASE_DOM"/>
    <property type="match status" value="1"/>
</dbReference>
<dbReference type="Pfam" id="PF07714">
    <property type="entry name" value="PK_Tyr_Ser-Thr"/>
    <property type="match status" value="1"/>
</dbReference>
<sequence>MFGICKRCKKNNAHVSWCKSCDAVNSIRTGNNLIDDFLQRALHSANRHEKVVEWIPYDRLKDIKMVGRGGFGKVFSATWIDGKRISIDENGEKRENELKVALKMLEESENISGSLLKKIMKEVEFQHKYSSINLYGLSQDPVTNNYIMVLKFADSGNLHEYIINNFETFNWKKKLFFLERISNELILIHKEGNVHRDFHHGNILIHDDNYPCISDLGLAGPANAAPEGNEIYGVLPYVAPEVLYGKQYTAAADIYSFGVIMTEISSGKPPHGGVPHDASLAIEISNGLRPKFGRGTPKVYIDLANQCMDADSSKRPT</sequence>
<dbReference type="InterPro" id="IPR051681">
    <property type="entry name" value="Ser/Thr_Kinases-Pseudokinases"/>
</dbReference>
<dbReference type="GO" id="GO:0004674">
    <property type="term" value="F:protein serine/threonine kinase activity"/>
    <property type="evidence" value="ECO:0007669"/>
    <property type="project" value="TreeGrafter"/>
</dbReference>
<keyword evidence="2" id="KW-0808">Transferase</keyword>
<dbReference type="Gene3D" id="1.10.510.10">
    <property type="entry name" value="Transferase(Phosphotransferase) domain 1"/>
    <property type="match status" value="1"/>
</dbReference>
<keyword evidence="3" id="KW-1185">Reference proteome</keyword>
<comment type="caution">
    <text evidence="2">The sequence shown here is derived from an EMBL/GenBank/DDBJ whole genome shotgun (WGS) entry which is preliminary data.</text>
</comment>
<evidence type="ECO:0000313" key="2">
    <source>
        <dbReference type="EMBL" id="RIB13729.1"/>
    </source>
</evidence>
<gene>
    <name evidence="2" type="ORF">C2G38_2003298</name>
</gene>
<evidence type="ECO:0000259" key="1">
    <source>
        <dbReference type="PROSITE" id="PS50011"/>
    </source>
</evidence>